<sequence>MSALEVACEFIWVVIKTIGIVLHAIFRAIIPEPPKCVRDKVILVTGAGGGLGRLIAQKFALLGARVVLVDMDEVRNNEAMQNIRQMQCKAHAYTCDISNENQVEELASKVRREVGDVDILINNAGILPGKPLLELSDNQIKKTLHVNTLSHFWTIRQFLPRMLERGEGHIVAISSIAGILGCSYLVDYW</sequence>
<dbReference type="InterPro" id="IPR036291">
    <property type="entry name" value="NAD(P)-bd_dom_sf"/>
</dbReference>
<keyword evidence="2" id="KW-0560">Oxidoreductase</keyword>
<keyword evidence="3" id="KW-0812">Transmembrane</keyword>
<dbReference type="SUPFAM" id="SSF51735">
    <property type="entry name" value="NAD(P)-binding Rossmann-fold domains"/>
    <property type="match status" value="1"/>
</dbReference>
<dbReference type="OrthoDB" id="5840532at2759"/>
<dbReference type="GO" id="GO:0005811">
    <property type="term" value="C:lipid droplet"/>
    <property type="evidence" value="ECO:0007669"/>
    <property type="project" value="TreeGrafter"/>
</dbReference>
<evidence type="ECO:0000256" key="3">
    <source>
        <dbReference type="SAM" id="Phobius"/>
    </source>
</evidence>
<dbReference type="Pfam" id="PF00106">
    <property type="entry name" value="adh_short"/>
    <property type="match status" value="1"/>
</dbReference>
<dbReference type="PRINTS" id="PR00081">
    <property type="entry name" value="GDHRDH"/>
</dbReference>
<keyword evidence="3" id="KW-1133">Transmembrane helix</keyword>
<accession>A0A087TK31</accession>
<feature type="transmembrane region" description="Helical" evidence="3">
    <location>
        <begin position="12"/>
        <end position="30"/>
    </location>
</feature>
<evidence type="ECO:0000256" key="1">
    <source>
        <dbReference type="ARBA" id="ARBA00006484"/>
    </source>
</evidence>
<keyword evidence="3" id="KW-0472">Membrane</keyword>
<dbReference type="AlphaFoldDB" id="A0A087TK31"/>
<proteinExistence type="inferred from homology"/>
<dbReference type="EMBL" id="KK115581">
    <property type="protein sequence ID" value="KFM65470.1"/>
    <property type="molecule type" value="Genomic_DNA"/>
</dbReference>
<organism evidence="4 5">
    <name type="scientific">Stegodyphus mimosarum</name>
    <name type="common">African social velvet spider</name>
    <dbReference type="NCBI Taxonomy" id="407821"/>
    <lineage>
        <taxon>Eukaryota</taxon>
        <taxon>Metazoa</taxon>
        <taxon>Ecdysozoa</taxon>
        <taxon>Arthropoda</taxon>
        <taxon>Chelicerata</taxon>
        <taxon>Arachnida</taxon>
        <taxon>Araneae</taxon>
        <taxon>Araneomorphae</taxon>
        <taxon>Entelegynae</taxon>
        <taxon>Eresoidea</taxon>
        <taxon>Eresidae</taxon>
        <taxon>Stegodyphus</taxon>
    </lineage>
</organism>
<feature type="non-terminal residue" evidence="4">
    <location>
        <position position="189"/>
    </location>
</feature>
<dbReference type="Proteomes" id="UP000054359">
    <property type="component" value="Unassembled WGS sequence"/>
</dbReference>
<evidence type="ECO:0000313" key="5">
    <source>
        <dbReference type="Proteomes" id="UP000054359"/>
    </source>
</evidence>
<evidence type="ECO:0000256" key="2">
    <source>
        <dbReference type="ARBA" id="ARBA00023002"/>
    </source>
</evidence>
<dbReference type="PANTHER" id="PTHR24322:SF736">
    <property type="entry name" value="RETINOL DEHYDROGENASE 10"/>
    <property type="match status" value="1"/>
</dbReference>
<dbReference type="InterPro" id="IPR002347">
    <property type="entry name" value="SDR_fam"/>
</dbReference>
<name>A0A087TK31_STEMI</name>
<dbReference type="PANTHER" id="PTHR24322">
    <property type="entry name" value="PKSB"/>
    <property type="match status" value="1"/>
</dbReference>
<dbReference type="GO" id="GO:0016616">
    <property type="term" value="F:oxidoreductase activity, acting on the CH-OH group of donors, NAD or NADP as acceptor"/>
    <property type="evidence" value="ECO:0007669"/>
    <property type="project" value="TreeGrafter"/>
</dbReference>
<dbReference type="OMA" id="VWHIVYN"/>
<gene>
    <name evidence="4" type="ORF">X975_10852</name>
</gene>
<evidence type="ECO:0000313" key="4">
    <source>
        <dbReference type="EMBL" id="KFM65470.1"/>
    </source>
</evidence>
<dbReference type="STRING" id="407821.A0A087TK31"/>
<comment type="similarity">
    <text evidence="1">Belongs to the short-chain dehydrogenases/reductases (SDR) family.</text>
</comment>
<reference evidence="4 5" key="1">
    <citation type="submission" date="2013-11" db="EMBL/GenBank/DDBJ databases">
        <title>Genome sequencing of Stegodyphus mimosarum.</title>
        <authorList>
            <person name="Bechsgaard J."/>
        </authorList>
    </citation>
    <scope>NUCLEOTIDE SEQUENCE [LARGE SCALE GENOMIC DNA]</scope>
</reference>
<protein>
    <submittedName>
        <fullName evidence="4">Epidermal retinol dehydrogenase 2</fullName>
    </submittedName>
</protein>
<keyword evidence="5" id="KW-1185">Reference proteome</keyword>
<dbReference type="Gene3D" id="3.40.50.720">
    <property type="entry name" value="NAD(P)-binding Rossmann-like Domain"/>
    <property type="match status" value="1"/>
</dbReference>